<keyword evidence="4 5" id="KW-0472">Membrane</keyword>
<dbReference type="Proteomes" id="UP000727962">
    <property type="component" value="Unassembled WGS sequence"/>
</dbReference>
<keyword evidence="3 5" id="KW-1133">Transmembrane helix</keyword>
<dbReference type="InterPro" id="IPR001750">
    <property type="entry name" value="ND/Mrp_TM"/>
</dbReference>
<evidence type="ECO:0000256" key="2">
    <source>
        <dbReference type="ARBA" id="ARBA00022692"/>
    </source>
</evidence>
<comment type="similarity">
    <text evidence="5">Belongs to the complex I subunit 2 family.</text>
</comment>
<accession>A0A931LRG8</accession>
<keyword evidence="5" id="KW-1278">Translocase</keyword>
<dbReference type="PANTHER" id="PTHR22773">
    <property type="entry name" value="NADH DEHYDROGENASE"/>
    <property type="match status" value="1"/>
</dbReference>
<dbReference type="Pfam" id="PF00361">
    <property type="entry name" value="Proton_antipo_M"/>
    <property type="match status" value="1"/>
</dbReference>
<dbReference type="GO" id="GO:0048038">
    <property type="term" value="F:quinone binding"/>
    <property type="evidence" value="ECO:0007669"/>
    <property type="project" value="UniProtKB-KW"/>
</dbReference>
<feature type="transmembrane region" description="Helical" evidence="5">
    <location>
        <begin position="78"/>
        <end position="96"/>
    </location>
</feature>
<organism evidence="8 9">
    <name type="scientific">Fimbriimonas ginsengisoli</name>
    <dbReference type="NCBI Taxonomy" id="1005039"/>
    <lineage>
        <taxon>Bacteria</taxon>
        <taxon>Bacillati</taxon>
        <taxon>Armatimonadota</taxon>
        <taxon>Fimbriimonadia</taxon>
        <taxon>Fimbriimonadales</taxon>
        <taxon>Fimbriimonadaceae</taxon>
        <taxon>Fimbriimonas</taxon>
    </lineage>
</organism>
<evidence type="ECO:0000259" key="7">
    <source>
        <dbReference type="Pfam" id="PF00361"/>
    </source>
</evidence>
<name>A0A931LRG8_FIMGI</name>
<dbReference type="GO" id="GO:0008137">
    <property type="term" value="F:NADH dehydrogenase (ubiquinone) activity"/>
    <property type="evidence" value="ECO:0007669"/>
    <property type="project" value="InterPro"/>
</dbReference>
<keyword evidence="2 5" id="KW-0812">Transmembrane</keyword>
<dbReference type="GO" id="GO:0005886">
    <property type="term" value="C:plasma membrane"/>
    <property type="evidence" value="ECO:0007669"/>
    <property type="project" value="UniProtKB-SubCell"/>
</dbReference>
<keyword evidence="5" id="KW-0830">Ubiquinone</keyword>
<feature type="transmembrane region" description="Helical" evidence="5">
    <location>
        <begin position="204"/>
        <end position="223"/>
    </location>
</feature>
<feature type="transmembrane region" description="Helical" evidence="5">
    <location>
        <begin position="244"/>
        <end position="262"/>
    </location>
</feature>
<evidence type="ECO:0000256" key="5">
    <source>
        <dbReference type="HAMAP-Rule" id="MF_00445"/>
    </source>
</evidence>
<dbReference type="HAMAP" id="MF_00445">
    <property type="entry name" value="NDH1_NuoN_1"/>
    <property type="match status" value="1"/>
</dbReference>
<feature type="transmembrane region" description="Helical" evidence="5">
    <location>
        <begin position="108"/>
        <end position="126"/>
    </location>
</feature>
<comment type="catalytic activity">
    <reaction evidence="5">
        <text>a quinone + NADH + 5 H(+)(in) = a quinol + NAD(+) + 4 H(+)(out)</text>
        <dbReference type="Rhea" id="RHEA:57888"/>
        <dbReference type="ChEBI" id="CHEBI:15378"/>
        <dbReference type="ChEBI" id="CHEBI:24646"/>
        <dbReference type="ChEBI" id="CHEBI:57540"/>
        <dbReference type="ChEBI" id="CHEBI:57945"/>
        <dbReference type="ChEBI" id="CHEBI:132124"/>
    </reaction>
</comment>
<comment type="subcellular location">
    <subcellularLocation>
        <location evidence="5">Cell membrane</location>
        <topology evidence="5">Multi-pass membrane protein</topology>
    </subcellularLocation>
    <subcellularLocation>
        <location evidence="1">Endomembrane system</location>
        <topology evidence="1">Multi-pass membrane protein</topology>
    </subcellularLocation>
    <subcellularLocation>
        <location evidence="6">Membrane</location>
        <topology evidence="6">Multi-pass membrane protein</topology>
    </subcellularLocation>
</comment>
<evidence type="ECO:0000256" key="4">
    <source>
        <dbReference type="ARBA" id="ARBA00023136"/>
    </source>
</evidence>
<proteinExistence type="inferred from homology"/>
<feature type="transmembrane region" description="Helical" evidence="5">
    <location>
        <begin position="377"/>
        <end position="400"/>
    </location>
</feature>
<evidence type="ECO:0000256" key="6">
    <source>
        <dbReference type="RuleBase" id="RU000320"/>
    </source>
</evidence>
<dbReference type="AlphaFoldDB" id="A0A931LRG8"/>
<comment type="caution">
    <text evidence="8">The sequence shown here is derived from an EMBL/GenBank/DDBJ whole genome shotgun (WGS) entry which is preliminary data.</text>
</comment>
<comment type="subunit">
    <text evidence="5">NDH-1 is composed of 14 different subunits. Subunits NuoA, H, J, K, L, M, N constitute the membrane sector of the complex.</text>
</comment>
<gene>
    <name evidence="5" type="primary">nuoN</name>
    <name evidence="8" type="ORF">HYR64_02880</name>
</gene>
<feature type="transmembrane region" description="Helical" evidence="5">
    <location>
        <begin position="453"/>
        <end position="474"/>
    </location>
</feature>
<dbReference type="EC" id="7.1.1.-" evidence="5"/>
<keyword evidence="5" id="KW-0520">NAD</keyword>
<feature type="transmembrane region" description="Helical" evidence="5">
    <location>
        <begin position="163"/>
        <end position="184"/>
    </location>
</feature>
<keyword evidence="5" id="KW-0813">Transport</keyword>
<comment type="function">
    <text evidence="5">NDH-1 shuttles electrons from NADH, via FMN and iron-sulfur (Fe-S) centers, to quinones in the respiratory chain. The immediate electron acceptor for the enzyme in this species is believed to be ubiquinone. Couples the redox reaction to proton translocation (for every two electrons transferred, four hydrogen ions are translocated across the cytoplasmic membrane), and thus conserves the redox energy in a proton gradient.</text>
</comment>
<keyword evidence="5" id="KW-0874">Quinone</keyword>
<dbReference type="GO" id="GO:0012505">
    <property type="term" value="C:endomembrane system"/>
    <property type="evidence" value="ECO:0007669"/>
    <property type="project" value="UniProtKB-SubCell"/>
</dbReference>
<feature type="transmembrane region" description="Helical" evidence="5">
    <location>
        <begin position="412"/>
        <end position="432"/>
    </location>
</feature>
<protein>
    <recommendedName>
        <fullName evidence="5">NADH-quinone oxidoreductase subunit N</fullName>
        <ecNumber evidence="5">7.1.1.-</ecNumber>
    </recommendedName>
    <alternativeName>
        <fullName evidence="5">NADH dehydrogenase I subunit N</fullName>
    </alternativeName>
    <alternativeName>
        <fullName evidence="5">NDH-1 subunit N</fullName>
    </alternativeName>
</protein>
<evidence type="ECO:0000313" key="9">
    <source>
        <dbReference type="Proteomes" id="UP000727962"/>
    </source>
</evidence>
<dbReference type="EMBL" id="JACOSL010000019">
    <property type="protein sequence ID" value="MBI1756032.1"/>
    <property type="molecule type" value="Genomic_DNA"/>
</dbReference>
<evidence type="ECO:0000256" key="1">
    <source>
        <dbReference type="ARBA" id="ARBA00004127"/>
    </source>
</evidence>
<sequence length="484" mass="51246">MFDFPVPPVDWLAISPIVIVVVTGMLALFVEMIRPKRNNNGVVGVCLLGLVAAAWAVGVNFGQPEGELLAGMAVRDRFGLVFELLILGATFMCLLFSEGYLREKRIPFGEFYPLVLWSAAGGMVMATTRNLLVVFLGIEVLSIALYVLAGMSRSEERSEESALKYFLLGAFASGFLLYGIAFVFGATGSLHLGSLAAAWTSGEAPTRAMLVFGLALILIGLGFKNAFVPFHQWTPDVYQGAPTNVTAFMAAVSKIAAIAALWRVLEGAQVLSVIWLPALSAVAILTMTVGNLVAIVQKDVKRILAYSSISHAGYVLVGVLAHFKSPGEIGATTVFYYLLSYSLMTIGAFAVVSLAARGGREVTGLASLNGLWKRSPVAAISLLVFVISLIGIPPTAGFIGKFLIFRDALQTGLTPLAIVLAVNSVVSVYYYVGIARAAFVAEEAEEGEGAAMNPALAGTCALCAVGVFAAAFLFEPLVSFMGLR</sequence>
<evidence type="ECO:0000256" key="3">
    <source>
        <dbReference type="ARBA" id="ARBA00022989"/>
    </source>
</evidence>
<feature type="domain" description="NADH:quinone oxidoreductase/Mrp antiporter transmembrane" evidence="7">
    <location>
        <begin position="129"/>
        <end position="425"/>
    </location>
</feature>
<dbReference type="GO" id="GO:0050136">
    <property type="term" value="F:NADH dehydrogenase (quinone) (non-electrogenic) activity"/>
    <property type="evidence" value="ECO:0007669"/>
    <property type="project" value="UniProtKB-UniRule"/>
</dbReference>
<reference evidence="8" key="1">
    <citation type="submission" date="2020-07" db="EMBL/GenBank/DDBJ databases">
        <title>Huge and variable diversity of episymbiotic CPR bacteria and DPANN archaea in groundwater ecosystems.</title>
        <authorList>
            <person name="He C.Y."/>
            <person name="Keren R."/>
            <person name="Whittaker M."/>
            <person name="Farag I.F."/>
            <person name="Doudna J."/>
            <person name="Cate J.H.D."/>
            <person name="Banfield J.F."/>
        </authorList>
    </citation>
    <scope>NUCLEOTIDE SEQUENCE</scope>
    <source>
        <strain evidence="8">NC_groundwater_17_Pr7_B-0.1um_64_12</strain>
    </source>
</reference>
<feature type="transmembrane region" description="Helical" evidence="5">
    <location>
        <begin position="274"/>
        <end position="296"/>
    </location>
</feature>
<dbReference type="NCBIfam" id="TIGR01770">
    <property type="entry name" value="NDH_I_N"/>
    <property type="match status" value="1"/>
</dbReference>
<evidence type="ECO:0000313" key="8">
    <source>
        <dbReference type="EMBL" id="MBI1756032.1"/>
    </source>
</evidence>
<keyword evidence="5" id="KW-1003">Cell membrane</keyword>
<feature type="transmembrane region" description="Helical" evidence="5">
    <location>
        <begin position="42"/>
        <end position="58"/>
    </location>
</feature>
<feature type="transmembrane region" description="Helical" evidence="5">
    <location>
        <begin position="335"/>
        <end position="356"/>
    </location>
</feature>
<feature type="transmembrane region" description="Helical" evidence="5">
    <location>
        <begin position="303"/>
        <end position="323"/>
    </location>
</feature>
<dbReference type="GO" id="GO:0042773">
    <property type="term" value="P:ATP synthesis coupled electron transport"/>
    <property type="evidence" value="ECO:0007669"/>
    <property type="project" value="InterPro"/>
</dbReference>
<feature type="transmembrane region" description="Helical" evidence="5">
    <location>
        <begin position="12"/>
        <end position="30"/>
    </location>
</feature>
<dbReference type="InterPro" id="IPR010096">
    <property type="entry name" value="NADH-Q_OxRdtase_suN/2"/>
</dbReference>
<feature type="transmembrane region" description="Helical" evidence="5">
    <location>
        <begin position="132"/>
        <end position="151"/>
    </location>
</feature>